<dbReference type="OrthoDB" id="5507254at2"/>
<proteinExistence type="predicted"/>
<organism evidence="2 3">
    <name type="scientific">Domibacillus aminovorans</name>
    <dbReference type="NCBI Taxonomy" id="29332"/>
    <lineage>
        <taxon>Bacteria</taxon>
        <taxon>Bacillati</taxon>
        <taxon>Bacillota</taxon>
        <taxon>Bacilli</taxon>
        <taxon>Bacillales</taxon>
        <taxon>Bacillaceae</taxon>
        <taxon>Domibacillus</taxon>
    </lineage>
</organism>
<comment type="caution">
    <text evidence="2">The sequence shown here is derived from an EMBL/GenBank/DDBJ whole genome shotgun (WGS) entry which is preliminary data.</text>
</comment>
<keyword evidence="1" id="KW-0732">Signal</keyword>
<evidence type="ECO:0000256" key="1">
    <source>
        <dbReference type="SAM" id="SignalP"/>
    </source>
</evidence>
<name>A0A177KZT9_9BACI</name>
<sequence length="60" mass="7044">MKKQLAFFVLFLFLFAPSVHARSYSMDEVNIRTWIQPDGDVLVNEISHYTFPDKQKGPNR</sequence>
<reference evidence="2 3" key="1">
    <citation type="submission" date="2016-01" db="EMBL/GenBank/DDBJ databases">
        <title>Investigation of taxonomic status of Bacillus aminovorans.</title>
        <authorList>
            <person name="Verma A."/>
            <person name="Pal Y."/>
            <person name="Krishnamurthi S."/>
        </authorList>
    </citation>
    <scope>NUCLEOTIDE SEQUENCE [LARGE SCALE GENOMIC DNA]</scope>
    <source>
        <strain evidence="2 3">DSM 4337</strain>
    </source>
</reference>
<evidence type="ECO:0000313" key="2">
    <source>
        <dbReference type="EMBL" id="OAH58565.1"/>
    </source>
</evidence>
<dbReference type="AlphaFoldDB" id="A0A177KZT9"/>
<feature type="chain" id="PRO_5008066523" evidence="1">
    <location>
        <begin position="22"/>
        <end position="60"/>
    </location>
</feature>
<dbReference type="RefSeq" id="WP_063974579.1">
    <property type="nucleotide sequence ID" value="NZ_LQWZ01000008.1"/>
</dbReference>
<gene>
    <name evidence="2" type="ORF">AWH48_17595</name>
</gene>
<dbReference type="Proteomes" id="UP000077271">
    <property type="component" value="Unassembled WGS sequence"/>
</dbReference>
<evidence type="ECO:0000313" key="3">
    <source>
        <dbReference type="Proteomes" id="UP000077271"/>
    </source>
</evidence>
<dbReference type="EMBL" id="LQWZ01000008">
    <property type="protein sequence ID" value="OAH58565.1"/>
    <property type="molecule type" value="Genomic_DNA"/>
</dbReference>
<accession>A0A177KZT9</accession>
<protein>
    <submittedName>
        <fullName evidence="2">Uncharacterized protein</fullName>
    </submittedName>
</protein>
<feature type="signal peptide" evidence="1">
    <location>
        <begin position="1"/>
        <end position="21"/>
    </location>
</feature>